<gene>
    <name evidence="6" type="ORF">SAMN04488112_11737</name>
</gene>
<dbReference type="SUPFAM" id="SSF53383">
    <property type="entry name" value="PLP-dependent transferases"/>
    <property type="match status" value="1"/>
</dbReference>
<reference evidence="6 7" key="1">
    <citation type="submission" date="2016-10" db="EMBL/GenBank/DDBJ databases">
        <authorList>
            <person name="de Groot N.N."/>
        </authorList>
    </citation>
    <scope>NUCLEOTIDE SEQUENCE [LARGE SCALE GENOMIC DNA]</scope>
    <source>
        <strain evidence="6 7">DSM 45514</strain>
    </source>
</reference>
<protein>
    <submittedName>
        <fullName evidence="6">Cystathionine gamma-synthase</fullName>
    </submittedName>
</protein>
<dbReference type="PANTHER" id="PTHR11808:SF90">
    <property type="entry name" value="CYSTATHIONINE GAMMA-SYNTHASE"/>
    <property type="match status" value="1"/>
</dbReference>
<dbReference type="Pfam" id="PF01053">
    <property type="entry name" value="Cys_Met_Meta_PP"/>
    <property type="match status" value="1"/>
</dbReference>
<dbReference type="STRING" id="1236220.SAMN04488112_11737"/>
<evidence type="ECO:0000256" key="1">
    <source>
        <dbReference type="ARBA" id="ARBA00001933"/>
    </source>
</evidence>
<proteinExistence type="inferred from homology"/>
<keyword evidence="3 4" id="KW-0663">Pyridoxal phosphate</keyword>
<dbReference type="GO" id="GO:0005737">
    <property type="term" value="C:cytoplasm"/>
    <property type="evidence" value="ECO:0007669"/>
    <property type="project" value="TreeGrafter"/>
</dbReference>
<dbReference type="InterPro" id="IPR000277">
    <property type="entry name" value="Cys/Met-Metab_PyrdxlP-dep_enz"/>
</dbReference>
<evidence type="ECO:0000256" key="3">
    <source>
        <dbReference type="ARBA" id="ARBA00022898"/>
    </source>
</evidence>
<dbReference type="InterPro" id="IPR015424">
    <property type="entry name" value="PyrdxlP-dep_Trfase"/>
</dbReference>
<dbReference type="FunFam" id="3.40.640.10:FF:000009">
    <property type="entry name" value="Cystathionine gamma-synthase homolog"/>
    <property type="match status" value="1"/>
</dbReference>
<dbReference type="OrthoDB" id="9780685at2"/>
<dbReference type="PROSITE" id="PS00868">
    <property type="entry name" value="CYS_MET_METAB_PP"/>
    <property type="match status" value="1"/>
</dbReference>
<name>A0A1G6PLX8_9BACL</name>
<dbReference type="PIRSF" id="PIRSF001434">
    <property type="entry name" value="CGS"/>
    <property type="match status" value="1"/>
</dbReference>
<comment type="cofactor">
    <cofactor evidence="1 5">
        <name>pyridoxal 5'-phosphate</name>
        <dbReference type="ChEBI" id="CHEBI:597326"/>
    </cofactor>
</comment>
<feature type="modified residue" description="N6-(pyridoxal phosphate)lysine" evidence="4">
    <location>
        <position position="195"/>
    </location>
</feature>
<accession>A0A1G6PLX8</accession>
<dbReference type="FunFam" id="3.90.1150.10:FF:000070">
    <property type="entry name" value="Putative cystathionine gamma-synthase"/>
    <property type="match status" value="1"/>
</dbReference>
<evidence type="ECO:0000313" key="7">
    <source>
        <dbReference type="Proteomes" id="UP000199387"/>
    </source>
</evidence>
<dbReference type="Proteomes" id="UP000199387">
    <property type="component" value="Unassembled WGS sequence"/>
</dbReference>
<dbReference type="Gene3D" id="3.90.1150.10">
    <property type="entry name" value="Aspartate Aminotransferase, domain 1"/>
    <property type="match status" value="1"/>
</dbReference>
<organism evidence="6 7">
    <name type="scientific">Melghirimyces thermohalophilus</name>
    <dbReference type="NCBI Taxonomy" id="1236220"/>
    <lineage>
        <taxon>Bacteria</taxon>
        <taxon>Bacillati</taxon>
        <taxon>Bacillota</taxon>
        <taxon>Bacilli</taxon>
        <taxon>Bacillales</taxon>
        <taxon>Thermoactinomycetaceae</taxon>
        <taxon>Melghirimyces</taxon>
    </lineage>
</organism>
<evidence type="ECO:0000256" key="2">
    <source>
        <dbReference type="ARBA" id="ARBA00009077"/>
    </source>
</evidence>
<dbReference type="GO" id="GO:0016846">
    <property type="term" value="F:carbon-sulfur lyase activity"/>
    <property type="evidence" value="ECO:0007669"/>
    <property type="project" value="TreeGrafter"/>
</dbReference>
<evidence type="ECO:0000256" key="4">
    <source>
        <dbReference type="PIRSR" id="PIRSR001434-2"/>
    </source>
</evidence>
<evidence type="ECO:0000256" key="5">
    <source>
        <dbReference type="RuleBase" id="RU362118"/>
    </source>
</evidence>
<evidence type="ECO:0000313" key="6">
    <source>
        <dbReference type="EMBL" id="SDC81038.1"/>
    </source>
</evidence>
<dbReference type="GO" id="GO:0030170">
    <property type="term" value="F:pyridoxal phosphate binding"/>
    <property type="evidence" value="ECO:0007669"/>
    <property type="project" value="InterPro"/>
</dbReference>
<dbReference type="GO" id="GO:0019346">
    <property type="term" value="P:transsulfuration"/>
    <property type="evidence" value="ECO:0007669"/>
    <property type="project" value="InterPro"/>
</dbReference>
<dbReference type="InterPro" id="IPR015421">
    <property type="entry name" value="PyrdxlP-dep_Trfase_major"/>
</dbReference>
<dbReference type="InterPro" id="IPR015422">
    <property type="entry name" value="PyrdxlP-dep_Trfase_small"/>
</dbReference>
<dbReference type="CDD" id="cd00614">
    <property type="entry name" value="CGS_like"/>
    <property type="match status" value="1"/>
</dbReference>
<comment type="similarity">
    <text evidence="2 5">Belongs to the trans-sulfuration enzymes family.</text>
</comment>
<dbReference type="AlphaFoldDB" id="A0A1G6PLX8"/>
<dbReference type="PANTHER" id="PTHR11808">
    <property type="entry name" value="TRANS-SULFURATION ENZYME FAMILY MEMBER"/>
    <property type="match status" value="1"/>
</dbReference>
<sequence>MHKQTELAQIGNRKDHETGAVNFPVYHSTAYQHPGLGRSTGYDYTRTANPTRSVLEDAIARLEEGEAGFACSSGMAAIQTVMGLFSQGDHLIVSLDLYGGTYRLFEKVLTRYGLSFTYVDLRDLDAVREAATHRTRGIFIESPTNPLMRVTDLAAVCRLAREHDWLSIIDNTFMTPYFQRPLQLGADVVIHSATKYLGGHNDVLAGLIVTATKKLSEQVADLHNALGATLGPQDAWLLMRGLKTLALRMEKHQENALALCRFLENHPGVEKVFYPSLFPREREVQERQATGSGGMLSFRVKDEEMVETFLSSLQVIAFAESLGGVESLITYPVTQTHADIPEEIRNRVGVCPRLLRMSVGIEHADDLIADLAWALDRSQVTGSMN</sequence>
<dbReference type="InterPro" id="IPR054542">
    <property type="entry name" value="Cys_met_metab_PP"/>
</dbReference>
<dbReference type="Gene3D" id="3.40.640.10">
    <property type="entry name" value="Type I PLP-dependent aspartate aminotransferase-like (Major domain)"/>
    <property type="match status" value="1"/>
</dbReference>
<keyword evidence="7" id="KW-1185">Reference proteome</keyword>
<dbReference type="EMBL" id="FMZA01000017">
    <property type="protein sequence ID" value="SDC81038.1"/>
    <property type="molecule type" value="Genomic_DNA"/>
</dbReference>
<dbReference type="RefSeq" id="WP_091571669.1">
    <property type="nucleotide sequence ID" value="NZ_FMZA01000017.1"/>
</dbReference>